<keyword evidence="5" id="KW-1133">Transmembrane helix</keyword>
<keyword evidence="5" id="KW-1003">Cell membrane</keyword>
<keyword evidence="3 5" id="KW-0378">Hydrolase</keyword>
<dbReference type="EC" id="3.1.-.-" evidence="5 6"/>
<comment type="subcellular location">
    <subcellularLocation>
        <location evidence="5">Cell membrane</location>
        <topology evidence="5">Single-pass membrane protein</topology>
    </subcellularLocation>
</comment>
<dbReference type="EMBL" id="JBGUAW010000007">
    <property type="protein sequence ID" value="MFA9461371.1"/>
    <property type="molecule type" value="Genomic_DNA"/>
</dbReference>
<evidence type="ECO:0000256" key="7">
    <source>
        <dbReference type="SAM" id="MobiDB-lite"/>
    </source>
</evidence>
<dbReference type="PROSITE" id="PS50084">
    <property type="entry name" value="KH_TYPE_1"/>
    <property type="match status" value="1"/>
</dbReference>
<dbReference type="PANTHER" id="PTHR12826:SF15">
    <property type="entry name" value="RIBONUCLEASE Y"/>
    <property type="match status" value="1"/>
</dbReference>
<dbReference type="InterPro" id="IPR006675">
    <property type="entry name" value="HDIG_dom"/>
</dbReference>
<dbReference type="RefSeq" id="WP_373656160.1">
    <property type="nucleotide sequence ID" value="NZ_JBGUAW010000007.1"/>
</dbReference>
<evidence type="ECO:0000256" key="3">
    <source>
        <dbReference type="ARBA" id="ARBA00022801"/>
    </source>
</evidence>
<evidence type="ECO:0000313" key="10">
    <source>
        <dbReference type="Proteomes" id="UP001575181"/>
    </source>
</evidence>
<dbReference type="CDD" id="cd00077">
    <property type="entry name" value="HDc"/>
    <property type="match status" value="1"/>
</dbReference>
<reference evidence="9 10" key="1">
    <citation type="submission" date="2024-08" db="EMBL/GenBank/DDBJ databases">
        <title>Whole-genome sequencing of halo(alkali)philic microorganisms from hypersaline lakes.</title>
        <authorList>
            <person name="Sorokin D.Y."/>
            <person name="Merkel A.Y."/>
            <person name="Messina E."/>
            <person name="Yakimov M."/>
        </authorList>
    </citation>
    <scope>NUCLEOTIDE SEQUENCE [LARGE SCALE GENOMIC DNA]</scope>
    <source>
        <strain evidence="9 10">Cl-TMA</strain>
    </source>
</reference>
<comment type="function">
    <text evidence="5">Endoribonuclease that initiates mRNA decay.</text>
</comment>
<dbReference type="PANTHER" id="PTHR12826">
    <property type="entry name" value="RIBONUCLEASE Y"/>
    <property type="match status" value="1"/>
</dbReference>
<dbReference type="SMART" id="SM00322">
    <property type="entry name" value="KH"/>
    <property type="match status" value="1"/>
</dbReference>
<keyword evidence="5" id="KW-0812">Transmembrane</keyword>
<accession>A0ABV4TVL3</accession>
<evidence type="ECO:0000256" key="2">
    <source>
        <dbReference type="ARBA" id="ARBA00022759"/>
    </source>
</evidence>
<dbReference type="HAMAP" id="MF_00335">
    <property type="entry name" value="RNase_Y"/>
    <property type="match status" value="1"/>
</dbReference>
<sequence>MVETLIGLAIGLLIGAGGMGAGTYIWARRLRREQQARLDAERERSERELEERLERREQEIRREAEDKAEERAKDRESESNKRLEEVAERERHSREREEKVIRKLEALDEKETHLVERENRLEQSQKELEEKRQELDGLEEERRKRLEEVSGYSLEDARKEMVAVLKDDAQREADSYIREVEADAKARAQAKATEIMATAIQRWAGEYVAERTVSVVNLPGDEMKGRIIGREGRNIRALERELGVDIIVDDTPGAVVVSCFNPMRRTIAVRVLEELVEDGRIHPERIEKAVKKQQETMDAEVKEAGENALMDADVRGVPEDLVNILGQLKFRTSYTQNVLYHSIEVAHFAGIMASELGLDPVLARRAGLLHDIGKAVDHEHEGGHAAIGGDLGRKYKEKDEVVNAIEGHHFDVTSISPYTPLVHAADALSAARPGARREQMTSYIKRLEDLEEIAGRFPGVAHAYALQAGRELRVIARQDEMDDQGAFMLSRKIAHEIEDELTYPGEIKVTVIRETRATEVAH</sequence>
<feature type="region of interest" description="Disordered" evidence="7">
    <location>
        <begin position="115"/>
        <end position="136"/>
    </location>
</feature>
<dbReference type="NCBIfam" id="TIGR00277">
    <property type="entry name" value="HDIG"/>
    <property type="match status" value="1"/>
</dbReference>
<dbReference type="Pfam" id="PF01966">
    <property type="entry name" value="HD"/>
    <property type="match status" value="1"/>
</dbReference>
<dbReference type="Pfam" id="PF12072">
    <property type="entry name" value="RNase_Y_N"/>
    <property type="match status" value="1"/>
</dbReference>
<dbReference type="InterPro" id="IPR004088">
    <property type="entry name" value="KH_dom_type_1"/>
</dbReference>
<keyword evidence="5" id="KW-0472">Membrane</keyword>
<evidence type="ECO:0000256" key="5">
    <source>
        <dbReference type="HAMAP-Rule" id="MF_00335"/>
    </source>
</evidence>
<organism evidence="9 10">
    <name type="scientific">Thiohalorhabdus methylotrophus</name>
    <dbReference type="NCBI Taxonomy" id="3242694"/>
    <lineage>
        <taxon>Bacteria</taxon>
        <taxon>Pseudomonadati</taxon>
        <taxon>Pseudomonadota</taxon>
        <taxon>Gammaproteobacteria</taxon>
        <taxon>Thiohalorhabdales</taxon>
        <taxon>Thiohalorhabdaceae</taxon>
        <taxon>Thiohalorhabdus</taxon>
    </lineage>
</organism>
<comment type="caution">
    <text evidence="9">The sequence shown here is derived from an EMBL/GenBank/DDBJ whole genome shotgun (WGS) entry which is preliminary data.</text>
</comment>
<evidence type="ECO:0000256" key="6">
    <source>
        <dbReference type="NCBIfam" id="TIGR03319"/>
    </source>
</evidence>
<keyword evidence="4 5" id="KW-0694">RNA-binding</keyword>
<keyword evidence="1 5" id="KW-0540">Nuclease</keyword>
<feature type="transmembrane region" description="Helical" evidence="5">
    <location>
        <begin position="6"/>
        <end position="27"/>
    </location>
</feature>
<dbReference type="PROSITE" id="PS51831">
    <property type="entry name" value="HD"/>
    <property type="match status" value="1"/>
</dbReference>
<dbReference type="InterPro" id="IPR017705">
    <property type="entry name" value="Ribonuclease_Y"/>
</dbReference>
<feature type="domain" description="HD" evidence="8">
    <location>
        <begin position="338"/>
        <end position="431"/>
    </location>
</feature>
<dbReference type="Gene3D" id="3.30.1370.10">
    <property type="entry name" value="K Homology domain, type 1"/>
    <property type="match status" value="1"/>
</dbReference>
<dbReference type="InterPro" id="IPR004087">
    <property type="entry name" value="KH_dom"/>
</dbReference>
<dbReference type="NCBIfam" id="TIGR03319">
    <property type="entry name" value="RNase_Y"/>
    <property type="match status" value="1"/>
</dbReference>
<dbReference type="Proteomes" id="UP001575181">
    <property type="component" value="Unassembled WGS sequence"/>
</dbReference>
<dbReference type="Gene3D" id="1.10.3210.10">
    <property type="entry name" value="Hypothetical protein af1432"/>
    <property type="match status" value="1"/>
</dbReference>
<evidence type="ECO:0000256" key="1">
    <source>
        <dbReference type="ARBA" id="ARBA00022722"/>
    </source>
</evidence>
<keyword evidence="2 5" id="KW-0255">Endonuclease</keyword>
<dbReference type="InterPro" id="IPR022711">
    <property type="entry name" value="RNase_Y_N"/>
</dbReference>
<protein>
    <recommendedName>
        <fullName evidence="5 6">Ribonuclease Y</fullName>
        <shortName evidence="5">RNase Y</shortName>
        <ecNumber evidence="5 6">3.1.-.-</ecNumber>
    </recommendedName>
</protein>
<dbReference type="Pfam" id="PF00013">
    <property type="entry name" value="KH_1"/>
    <property type="match status" value="1"/>
</dbReference>
<proteinExistence type="inferred from homology"/>
<dbReference type="SUPFAM" id="SSF54791">
    <property type="entry name" value="Eukaryotic type KH-domain (KH-domain type I)"/>
    <property type="match status" value="1"/>
</dbReference>
<gene>
    <name evidence="5 9" type="primary">rny</name>
    <name evidence="9" type="ORF">ACERLL_11090</name>
</gene>
<dbReference type="SMART" id="SM00471">
    <property type="entry name" value="HDc"/>
    <property type="match status" value="1"/>
</dbReference>
<dbReference type="CDD" id="cd22431">
    <property type="entry name" value="KH-I_RNaseY"/>
    <property type="match status" value="1"/>
</dbReference>
<keyword evidence="10" id="KW-1185">Reference proteome</keyword>
<evidence type="ECO:0000256" key="4">
    <source>
        <dbReference type="ARBA" id="ARBA00022884"/>
    </source>
</evidence>
<comment type="similarity">
    <text evidence="5">Belongs to the RNase Y family.</text>
</comment>
<feature type="region of interest" description="Disordered" evidence="7">
    <location>
        <begin position="37"/>
        <end position="90"/>
    </location>
</feature>
<name>A0ABV4TVL3_9GAMM</name>
<dbReference type="InterPro" id="IPR006674">
    <property type="entry name" value="HD_domain"/>
</dbReference>
<dbReference type="SUPFAM" id="SSF109604">
    <property type="entry name" value="HD-domain/PDEase-like"/>
    <property type="match status" value="1"/>
</dbReference>
<evidence type="ECO:0000313" key="9">
    <source>
        <dbReference type="EMBL" id="MFA9461371.1"/>
    </source>
</evidence>
<evidence type="ECO:0000259" key="8">
    <source>
        <dbReference type="PROSITE" id="PS51831"/>
    </source>
</evidence>
<dbReference type="InterPro" id="IPR036612">
    <property type="entry name" value="KH_dom_type_1_sf"/>
</dbReference>
<dbReference type="InterPro" id="IPR003607">
    <property type="entry name" value="HD/PDEase_dom"/>
</dbReference>